<dbReference type="InterPro" id="IPR037523">
    <property type="entry name" value="VOC_core"/>
</dbReference>
<name>A0A238LFF9_9RHOB</name>
<dbReference type="RefSeq" id="WP_093992550.1">
    <property type="nucleotide sequence ID" value="NZ_FXZK01000004.1"/>
</dbReference>
<evidence type="ECO:0000259" key="1">
    <source>
        <dbReference type="PROSITE" id="PS51819"/>
    </source>
</evidence>
<reference evidence="2 3" key="1">
    <citation type="submission" date="2017-05" db="EMBL/GenBank/DDBJ databases">
        <authorList>
            <person name="Song R."/>
            <person name="Chenine A.L."/>
            <person name="Ruprecht R.M."/>
        </authorList>
    </citation>
    <scope>NUCLEOTIDE SEQUENCE [LARGE SCALE GENOMIC DNA]</scope>
    <source>
        <strain evidence="2 3">CECT 8899</strain>
    </source>
</reference>
<dbReference type="CDD" id="cd07253">
    <property type="entry name" value="GLOD5"/>
    <property type="match status" value="1"/>
</dbReference>
<dbReference type="AlphaFoldDB" id="A0A238LFF9"/>
<dbReference type="InterPro" id="IPR050383">
    <property type="entry name" value="GlyoxalaseI/FosfomycinResist"/>
</dbReference>
<dbReference type="EMBL" id="FXZK01000004">
    <property type="protein sequence ID" value="SMY08371.1"/>
    <property type="molecule type" value="Genomic_DNA"/>
</dbReference>
<dbReference type="InterPro" id="IPR029068">
    <property type="entry name" value="Glyas_Bleomycin-R_OHBP_Dase"/>
</dbReference>
<dbReference type="PROSITE" id="PS51819">
    <property type="entry name" value="VOC"/>
    <property type="match status" value="1"/>
</dbReference>
<proteinExistence type="predicted"/>
<dbReference type="PANTHER" id="PTHR21366:SF14">
    <property type="entry name" value="GLYOXALASE DOMAIN-CONTAINING PROTEIN 5"/>
    <property type="match status" value="1"/>
</dbReference>
<dbReference type="SUPFAM" id="SSF54593">
    <property type="entry name" value="Glyoxalase/Bleomycin resistance protein/Dihydroxybiphenyl dioxygenase"/>
    <property type="match status" value="1"/>
</dbReference>
<dbReference type="OrthoDB" id="9812656at2"/>
<keyword evidence="3" id="KW-1185">Reference proteome</keyword>
<evidence type="ECO:0000313" key="2">
    <source>
        <dbReference type="EMBL" id="SMY08371.1"/>
    </source>
</evidence>
<organism evidence="2 3">
    <name type="scientific">Flavimaricola marinus</name>
    <dbReference type="NCBI Taxonomy" id="1819565"/>
    <lineage>
        <taxon>Bacteria</taxon>
        <taxon>Pseudomonadati</taxon>
        <taxon>Pseudomonadota</taxon>
        <taxon>Alphaproteobacteria</taxon>
        <taxon>Rhodobacterales</taxon>
        <taxon>Paracoccaceae</taxon>
        <taxon>Flavimaricola</taxon>
    </lineage>
</organism>
<protein>
    <submittedName>
        <fullName evidence="2">Virulence protein</fullName>
    </submittedName>
</protein>
<sequence>MPQIRSLDHLVLTVADLAGTAEFYTRVLGMSRQSFTGTDGTTREALSFGAQKINLHQAGAEFRPHATRPTAGSADLCFLTDTALTDWQAHLAAQGVAVEDGPIRRTGATGPILSLYLRDLDGNLIEISQPLALDPALDQGAATYK</sequence>
<gene>
    <name evidence="2" type="ORF">LOM8899_02522</name>
</gene>
<accession>A0A238LFF9</accession>
<dbReference type="PANTHER" id="PTHR21366">
    <property type="entry name" value="GLYOXALASE FAMILY PROTEIN"/>
    <property type="match status" value="1"/>
</dbReference>
<dbReference type="InterPro" id="IPR004360">
    <property type="entry name" value="Glyas_Fos-R_dOase_dom"/>
</dbReference>
<dbReference type="Gene3D" id="3.10.180.10">
    <property type="entry name" value="2,3-Dihydroxybiphenyl 1,2-Dioxygenase, domain 1"/>
    <property type="match status" value="1"/>
</dbReference>
<dbReference type="Proteomes" id="UP000201613">
    <property type="component" value="Unassembled WGS sequence"/>
</dbReference>
<feature type="domain" description="VOC" evidence="1">
    <location>
        <begin position="6"/>
        <end position="130"/>
    </location>
</feature>
<evidence type="ECO:0000313" key="3">
    <source>
        <dbReference type="Proteomes" id="UP000201613"/>
    </source>
</evidence>
<dbReference type="Pfam" id="PF00903">
    <property type="entry name" value="Glyoxalase"/>
    <property type="match status" value="1"/>
</dbReference>